<evidence type="ECO:0000313" key="3">
    <source>
        <dbReference type="Proteomes" id="UP000189911"/>
    </source>
</evidence>
<dbReference type="PANTHER" id="PTHR36826">
    <property type="entry name" value="PROTEIN ECM13"/>
    <property type="match status" value="1"/>
</dbReference>
<organism evidence="2 3">
    <name type="scientific">Lachancea nothofagi CBS 11611</name>
    <dbReference type="NCBI Taxonomy" id="1266666"/>
    <lineage>
        <taxon>Eukaryota</taxon>
        <taxon>Fungi</taxon>
        <taxon>Dikarya</taxon>
        <taxon>Ascomycota</taxon>
        <taxon>Saccharomycotina</taxon>
        <taxon>Saccharomycetes</taxon>
        <taxon>Saccharomycetales</taxon>
        <taxon>Saccharomycetaceae</taxon>
        <taxon>Lachancea</taxon>
    </lineage>
</organism>
<feature type="compositionally biased region" description="Acidic residues" evidence="1">
    <location>
        <begin position="121"/>
        <end position="148"/>
    </location>
</feature>
<feature type="compositionally biased region" description="Acidic residues" evidence="1">
    <location>
        <begin position="62"/>
        <end position="97"/>
    </location>
</feature>
<dbReference type="PANTHER" id="PTHR36826:SF1">
    <property type="entry name" value="PROTEIN ECM13"/>
    <property type="match status" value="1"/>
</dbReference>
<dbReference type="OrthoDB" id="5431245at2759"/>
<protein>
    <submittedName>
        <fullName evidence="2">LANO_0C00496g1_1</fullName>
    </submittedName>
</protein>
<feature type="region of interest" description="Disordered" evidence="1">
    <location>
        <begin position="119"/>
        <end position="207"/>
    </location>
</feature>
<dbReference type="InterPro" id="IPR037738">
    <property type="entry name" value="Ecm13-like"/>
</dbReference>
<dbReference type="EMBL" id="LT598446">
    <property type="protein sequence ID" value="SCU84125.1"/>
    <property type="molecule type" value="Genomic_DNA"/>
</dbReference>
<gene>
    <name evidence="2" type="ORF">LANO_0C00496G</name>
</gene>
<accession>A0A1G4J3M9</accession>
<keyword evidence="3" id="KW-1185">Reference proteome</keyword>
<reference evidence="3" key="1">
    <citation type="submission" date="2016-03" db="EMBL/GenBank/DDBJ databases">
        <authorList>
            <person name="Devillers Hugo."/>
        </authorList>
    </citation>
    <scope>NUCLEOTIDE SEQUENCE [LARGE SCALE GENOMIC DNA]</scope>
</reference>
<name>A0A1G4J3M9_9SACH</name>
<sequence length="207" mass="22938">MLSPQYNTTTQRYALASQARTKLLSCAAQSKNTELNLRVLVGHANLLDRVMGTLQEPNAAGDDNESDEDVEESQIAEYESDDEEGQFDDDSDSDNDYVIEPQHVTFSLPAPPRATVYEYNSDSEEDDGENDSDSDSDFYNDSASEPEENYATVKLHRPSHYTLTRDGDMAKPSNGNLLLVSIPEENDDELDVDHHGTPRQLSGETAA</sequence>
<proteinExistence type="predicted"/>
<dbReference type="AlphaFoldDB" id="A0A1G4J3M9"/>
<evidence type="ECO:0000313" key="2">
    <source>
        <dbReference type="EMBL" id="SCU84125.1"/>
    </source>
</evidence>
<feature type="region of interest" description="Disordered" evidence="1">
    <location>
        <begin position="56"/>
        <end position="97"/>
    </location>
</feature>
<evidence type="ECO:0000256" key="1">
    <source>
        <dbReference type="SAM" id="MobiDB-lite"/>
    </source>
</evidence>
<dbReference type="Proteomes" id="UP000189911">
    <property type="component" value="Chromosome C"/>
</dbReference>